<reference evidence="3 4" key="1">
    <citation type="submission" date="2024-09" db="EMBL/GenBank/DDBJ databases">
        <authorList>
            <person name="Sun Q."/>
            <person name="Mori K."/>
        </authorList>
    </citation>
    <scope>NUCLEOTIDE SEQUENCE [LARGE SCALE GENOMIC DNA]</scope>
    <source>
        <strain evidence="3 4">TISTR 2452</strain>
    </source>
</reference>
<keyword evidence="3" id="KW-0540">Nuclease</keyword>
<dbReference type="RefSeq" id="WP_377500881.1">
    <property type="nucleotide sequence ID" value="NZ_JBHMDO010000047.1"/>
</dbReference>
<keyword evidence="3" id="KW-0378">Hydrolase</keyword>
<evidence type="ECO:0000259" key="2">
    <source>
        <dbReference type="Pfam" id="PF13392"/>
    </source>
</evidence>
<dbReference type="Proteomes" id="UP001589747">
    <property type="component" value="Unassembled WGS sequence"/>
</dbReference>
<evidence type="ECO:0000256" key="1">
    <source>
        <dbReference type="SAM" id="MobiDB-lite"/>
    </source>
</evidence>
<dbReference type="GO" id="GO:0004519">
    <property type="term" value="F:endonuclease activity"/>
    <property type="evidence" value="ECO:0007669"/>
    <property type="project" value="UniProtKB-KW"/>
</dbReference>
<gene>
    <name evidence="3" type="ORF">ACFFSY_29270</name>
</gene>
<feature type="compositionally biased region" description="Basic and acidic residues" evidence="1">
    <location>
        <begin position="57"/>
        <end position="66"/>
    </location>
</feature>
<dbReference type="GO" id="GO:0016787">
    <property type="term" value="F:hydrolase activity"/>
    <property type="evidence" value="ECO:0007669"/>
    <property type="project" value="UniProtKB-KW"/>
</dbReference>
<proteinExistence type="predicted"/>
<feature type="domain" description="HNH nuclease" evidence="2">
    <location>
        <begin position="116"/>
        <end position="158"/>
    </location>
</feature>
<keyword evidence="4" id="KW-1185">Reference proteome</keyword>
<dbReference type="Pfam" id="PF13392">
    <property type="entry name" value="HNH_3"/>
    <property type="match status" value="1"/>
</dbReference>
<evidence type="ECO:0000313" key="4">
    <source>
        <dbReference type="Proteomes" id="UP001589747"/>
    </source>
</evidence>
<dbReference type="InterPro" id="IPR044925">
    <property type="entry name" value="His-Me_finger_sf"/>
</dbReference>
<dbReference type="EC" id="3.1.-.-" evidence="3"/>
<sequence>MFRYSKEQAGYIRSNIAGRLISELTSAFNAHFGVELKESQIRAFVKNNGLTSGLDSRFQKGREPFNKGKGKMWAGGEDTQFRKGHTPHNYLPVGTERVNADDYVDIKIADPNRWRGKHLIVWEQHNKRSVPAGHAVIFGDGNRRNFDPNNLILVTRGQLAIMNRRGLIHRDADLTRTGVIMADIYKKIGERKRGKRST</sequence>
<evidence type="ECO:0000313" key="3">
    <source>
        <dbReference type="EMBL" id="MFB9330053.1"/>
    </source>
</evidence>
<name>A0ABV5KXU3_9BACL</name>
<protein>
    <submittedName>
        <fullName evidence="3">HNH endonuclease signature motif containing protein</fullName>
        <ecNumber evidence="3">3.1.-.-</ecNumber>
    </submittedName>
</protein>
<comment type="caution">
    <text evidence="3">The sequence shown here is derived from an EMBL/GenBank/DDBJ whole genome shotgun (WGS) entry which is preliminary data.</text>
</comment>
<dbReference type="SUPFAM" id="SSF54060">
    <property type="entry name" value="His-Me finger endonucleases"/>
    <property type="match status" value="1"/>
</dbReference>
<organism evidence="3 4">
    <name type="scientific">Paenibacillus aurantiacus</name>
    <dbReference type="NCBI Taxonomy" id="1936118"/>
    <lineage>
        <taxon>Bacteria</taxon>
        <taxon>Bacillati</taxon>
        <taxon>Bacillota</taxon>
        <taxon>Bacilli</taxon>
        <taxon>Bacillales</taxon>
        <taxon>Paenibacillaceae</taxon>
        <taxon>Paenibacillus</taxon>
    </lineage>
</organism>
<dbReference type="EMBL" id="JBHMDO010000047">
    <property type="protein sequence ID" value="MFB9330053.1"/>
    <property type="molecule type" value="Genomic_DNA"/>
</dbReference>
<keyword evidence="3" id="KW-0255">Endonuclease</keyword>
<feature type="region of interest" description="Disordered" evidence="1">
    <location>
        <begin position="55"/>
        <end position="78"/>
    </location>
</feature>
<dbReference type="InterPro" id="IPR003615">
    <property type="entry name" value="HNH_nuc"/>
</dbReference>
<accession>A0ABV5KXU3</accession>